<evidence type="ECO:0000256" key="1">
    <source>
        <dbReference type="SAM" id="Phobius"/>
    </source>
</evidence>
<keyword evidence="1" id="KW-0472">Membrane</keyword>
<protein>
    <submittedName>
        <fullName evidence="2">Uncharacterized protein</fullName>
    </submittedName>
</protein>
<dbReference type="EMBL" id="JAUSUD010000017">
    <property type="protein sequence ID" value="MDQ0232005.1"/>
    <property type="molecule type" value="Genomic_DNA"/>
</dbReference>
<keyword evidence="1" id="KW-0812">Transmembrane</keyword>
<evidence type="ECO:0000313" key="2">
    <source>
        <dbReference type="EMBL" id="MDQ0232005.1"/>
    </source>
</evidence>
<keyword evidence="1" id="KW-1133">Transmembrane helix</keyword>
<evidence type="ECO:0000313" key="3">
    <source>
        <dbReference type="Proteomes" id="UP001234495"/>
    </source>
</evidence>
<gene>
    <name evidence="2" type="ORF">J2S19_003290</name>
</gene>
<feature type="transmembrane region" description="Helical" evidence="1">
    <location>
        <begin position="35"/>
        <end position="55"/>
    </location>
</feature>
<comment type="caution">
    <text evidence="2">The sequence shown here is derived from an EMBL/GenBank/DDBJ whole genome shotgun (WGS) entry which is preliminary data.</text>
</comment>
<proteinExistence type="predicted"/>
<name>A0ABT9ZJ34_9BACI</name>
<dbReference type="RefSeq" id="WP_307343922.1">
    <property type="nucleotide sequence ID" value="NZ_JAUSUD010000017.1"/>
</dbReference>
<dbReference type="Proteomes" id="UP001234495">
    <property type="component" value="Unassembled WGS sequence"/>
</dbReference>
<accession>A0ABT9ZJ34</accession>
<sequence>MRKKTNKQHNKYPFIAGLGAGLIGVSATMDNTTLYDCLLVVGLGTILTSVLLSNWEKKKRV</sequence>
<feature type="transmembrane region" description="Helical" evidence="1">
    <location>
        <begin position="12"/>
        <end position="29"/>
    </location>
</feature>
<reference evidence="2 3" key="1">
    <citation type="submission" date="2023-07" db="EMBL/GenBank/DDBJ databases">
        <title>Genomic Encyclopedia of Type Strains, Phase IV (KMG-IV): sequencing the most valuable type-strain genomes for metagenomic binning, comparative biology and taxonomic classification.</title>
        <authorList>
            <person name="Goeker M."/>
        </authorList>
    </citation>
    <scope>NUCLEOTIDE SEQUENCE [LARGE SCALE GENOMIC DNA]</scope>
    <source>
        <strain evidence="2 3">DSM 29005</strain>
    </source>
</reference>
<organism evidence="2 3">
    <name type="scientific">Metabacillus malikii</name>
    <dbReference type="NCBI Taxonomy" id="1504265"/>
    <lineage>
        <taxon>Bacteria</taxon>
        <taxon>Bacillati</taxon>
        <taxon>Bacillota</taxon>
        <taxon>Bacilli</taxon>
        <taxon>Bacillales</taxon>
        <taxon>Bacillaceae</taxon>
        <taxon>Metabacillus</taxon>
    </lineage>
</organism>
<keyword evidence="3" id="KW-1185">Reference proteome</keyword>